<dbReference type="Pfam" id="PF17272">
    <property type="entry name" value="DUF5337"/>
    <property type="match status" value="1"/>
</dbReference>
<accession>Q2CA05</accession>
<dbReference type="RefSeq" id="WP_007254116.1">
    <property type="nucleotide sequence ID" value="NZ_CH724107.1"/>
</dbReference>
<feature type="transmembrane region" description="Helical" evidence="1">
    <location>
        <begin position="12"/>
        <end position="32"/>
    </location>
</feature>
<feature type="transmembrane region" description="Helical" evidence="1">
    <location>
        <begin position="44"/>
        <end position="65"/>
    </location>
</feature>
<evidence type="ECO:0000313" key="3">
    <source>
        <dbReference type="Proteomes" id="UP000003635"/>
    </source>
</evidence>
<dbReference type="STRING" id="314256.OG2516_02933"/>
<dbReference type="EMBL" id="AAOT01000064">
    <property type="protein sequence ID" value="EAR49505.1"/>
    <property type="molecule type" value="Genomic_DNA"/>
</dbReference>
<protein>
    <submittedName>
        <fullName evidence="2">Uncharacterized protein</fullName>
    </submittedName>
</protein>
<name>Q2CA05_OCEGH</name>
<gene>
    <name evidence="2" type="ORF">OG2516_02933</name>
</gene>
<keyword evidence="3" id="KW-1185">Reference proteome</keyword>
<dbReference type="HOGENOM" id="CLU_186930_0_0_5"/>
<keyword evidence="1" id="KW-1133">Transmembrane helix</keyword>
<dbReference type="OrthoDB" id="7658896at2"/>
<dbReference type="eggNOG" id="ENOG50333JF">
    <property type="taxonomic scope" value="Bacteria"/>
</dbReference>
<reference evidence="2 3" key="1">
    <citation type="journal article" date="2010" name="J. Bacteriol.">
        <title>Genome sequences of Oceanicola granulosus HTCC2516(T) and Oceanicola batsensis HTCC2597(TDelta).</title>
        <authorList>
            <person name="Thrash J.C."/>
            <person name="Cho J.C."/>
            <person name="Vergin K.L."/>
            <person name="Giovannoni S.J."/>
        </authorList>
    </citation>
    <scope>NUCLEOTIDE SEQUENCE [LARGE SCALE GENOMIC DNA]</scope>
    <source>
        <strain evidence="3">ATCC BAA-861 / DSM 15982 / KCTC 12143 / HTCC2516</strain>
    </source>
</reference>
<keyword evidence="1" id="KW-0472">Membrane</keyword>
<evidence type="ECO:0000313" key="2">
    <source>
        <dbReference type="EMBL" id="EAR49505.1"/>
    </source>
</evidence>
<proteinExistence type="predicted"/>
<dbReference type="Proteomes" id="UP000003635">
    <property type="component" value="Unassembled WGS sequence"/>
</dbReference>
<comment type="caution">
    <text evidence="2">The sequence shown here is derived from an EMBL/GenBank/DDBJ whole genome shotgun (WGS) entry which is preliminary data.</text>
</comment>
<evidence type="ECO:0000256" key="1">
    <source>
        <dbReference type="SAM" id="Phobius"/>
    </source>
</evidence>
<sequence>MSGHDESTARQGRQAAIAISAGGLLAILAPVIVRALGLAPRVEILLYLVSLAAFIWALVVTARIWQKTRDR</sequence>
<keyword evidence="1" id="KW-0812">Transmembrane</keyword>
<dbReference type="AlphaFoldDB" id="Q2CA05"/>
<dbReference type="InterPro" id="IPR020308">
    <property type="entry name" value="Uncharacterised_Ynq1"/>
</dbReference>
<organism evidence="2 3">
    <name type="scientific">Oceanicola granulosus (strain ATCC BAA-861 / DSM 15982 / KCTC 12143 / HTCC2516)</name>
    <dbReference type="NCBI Taxonomy" id="314256"/>
    <lineage>
        <taxon>Bacteria</taxon>
        <taxon>Pseudomonadati</taxon>
        <taxon>Pseudomonadota</taxon>
        <taxon>Alphaproteobacteria</taxon>
        <taxon>Rhodobacterales</taxon>
        <taxon>Roseobacteraceae</taxon>
        <taxon>Oceanicola</taxon>
    </lineage>
</organism>